<proteinExistence type="inferred from homology"/>
<evidence type="ECO:0000256" key="10">
    <source>
        <dbReference type="ARBA" id="ARBA00034478"/>
    </source>
</evidence>
<gene>
    <name evidence="13" type="primary">metF</name>
    <name evidence="13" type="ORF">ABSH63_12925</name>
</gene>
<comment type="pathway">
    <text evidence="2 12">One-carbon metabolism; tetrahydrofolate interconversion.</text>
</comment>
<keyword evidence="7 12" id="KW-0560">Oxidoreductase</keyword>
<dbReference type="Proteomes" id="UP001465331">
    <property type="component" value="Unassembled WGS sequence"/>
</dbReference>
<keyword evidence="9" id="KW-0486">Methionine biosynthesis</keyword>
<comment type="catalytic activity">
    <reaction evidence="11">
        <text>(6S)-5-methyl-5,6,7,8-tetrahydrofolate + NAD(+) = (6R)-5,10-methylene-5,6,7,8-tetrahydrofolate + NADH + H(+)</text>
        <dbReference type="Rhea" id="RHEA:19821"/>
        <dbReference type="ChEBI" id="CHEBI:15378"/>
        <dbReference type="ChEBI" id="CHEBI:15636"/>
        <dbReference type="ChEBI" id="CHEBI:18608"/>
        <dbReference type="ChEBI" id="CHEBI:57540"/>
        <dbReference type="ChEBI" id="CHEBI:57945"/>
        <dbReference type="EC" id="1.5.1.54"/>
    </reaction>
    <physiologicalReaction direction="right-to-left" evidence="11">
        <dbReference type="Rhea" id="RHEA:19823"/>
    </physiologicalReaction>
</comment>
<keyword evidence="4" id="KW-0028">Amino-acid biosynthesis</keyword>
<evidence type="ECO:0000313" key="14">
    <source>
        <dbReference type="Proteomes" id="UP001465331"/>
    </source>
</evidence>
<evidence type="ECO:0000313" key="13">
    <source>
        <dbReference type="EMBL" id="MES0874901.1"/>
    </source>
</evidence>
<evidence type="ECO:0000256" key="5">
    <source>
        <dbReference type="ARBA" id="ARBA00022630"/>
    </source>
</evidence>
<evidence type="ECO:0000256" key="4">
    <source>
        <dbReference type="ARBA" id="ARBA00022605"/>
    </source>
</evidence>
<dbReference type="EC" id="1.5.1.54" evidence="12"/>
<evidence type="ECO:0000256" key="11">
    <source>
        <dbReference type="ARBA" id="ARBA00048628"/>
    </source>
</evidence>
<evidence type="ECO:0000256" key="3">
    <source>
        <dbReference type="ARBA" id="ARBA00006743"/>
    </source>
</evidence>
<dbReference type="PANTHER" id="PTHR45754:SF3">
    <property type="entry name" value="METHYLENETETRAHYDROFOLATE REDUCTASE (NADPH)"/>
    <property type="match status" value="1"/>
</dbReference>
<dbReference type="Gene3D" id="3.20.20.220">
    <property type="match status" value="1"/>
</dbReference>
<dbReference type="InterPro" id="IPR004620">
    <property type="entry name" value="MTHF_reductase_bac"/>
</dbReference>
<dbReference type="RefSeq" id="WP_352890282.1">
    <property type="nucleotide sequence ID" value="NZ_JBEPIJ010000016.1"/>
</dbReference>
<organism evidence="13 14">
    <name type="scientific">Sinimarinibacterium thermocellulolyticum</name>
    <dbReference type="NCBI Taxonomy" id="3170016"/>
    <lineage>
        <taxon>Bacteria</taxon>
        <taxon>Pseudomonadati</taxon>
        <taxon>Pseudomonadota</taxon>
        <taxon>Gammaproteobacteria</taxon>
        <taxon>Nevskiales</taxon>
        <taxon>Nevskiaceae</taxon>
        <taxon>Sinimarinibacterium</taxon>
    </lineage>
</organism>
<comment type="cofactor">
    <cofactor evidence="1 12">
        <name>FAD</name>
        <dbReference type="ChEBI" id="CHEBI:57692"/>
    </cofactor>
</comment>
<evidence type="ECO:0000256" key="1">
    <source>
        <dbReference type="ARBA" id="ARBA00001974"/>
    </source>
</evidence>
<dbReference type="GO" id="GO:0004489">
    <property type="term" value="F:methylenetetrahydrofolate reductase [NAD(P)H] activity"/>
    <property type="evidence" value="ECO:0007669"/>
    <property type="project" value="UniProtKB-EC"/>
</dbReference>
<dbReference type="SUPFAM" id="SSF51730">
    <property type="entry name" value="FAD-linked oxidoreductase"/>
    <property type="match status" value="1"/>
</dbReference>
<keyword evidence="5 12" id="KW-0285">Flavoprotein</keyword>
<dbReference type="InterPro" id="IPR029041">
    <property type="entry name" value="FAD-linked_oxidoreductase-like"/>
</dbReference>
<accession>A0ABV2ADL4</accession>
<comment type="pathway">
    <text evidence="10">Amino-acid biosynthesis; L-methionine biosynthesis via de novo pathway.</text>
</comment>
<evidence type="ECO:0000256" key="12">
    <source>
        <dbReference type="RuleBase" id="RU003862"/>
    </source>
</evidence>
<comment type="caution">
    <text evidence="13">The sequence shown here is derived from an EMBL/GenBank/DDBJ whole genome shotgun (WGS) entry which is preliminary data.</text>
</comment>
<sequence>MNASSIHFSFELFPPRTPVGWDKLPALASALAAVQPAFFSVTYGAGGSDQNGTYDTLIRVVEQTGIETAPHLTCIGSTRAKIGALLDRYKAAGVTRIVALRGDLPATAVSSEAPGELRYASELVAFIRQTHGDHFALEVAAYPEMHPQAANPDADFDAFRRKVDAGASGAVTQYFYAAEAYFDFMERCARAGITIPVVPGIMPITNHAQLMRFSAACGADIPRWIRLRLEQYQDDKQALQDFGLEVVTRLCRTLLDNGAPGLHFYTLNQAEPTLRLWRHLGLPMPIPGS</sequence>
<comment type="similarity">
    <text evidence="3 12">Belongs to the methylenetetrahydrofolate reductase family.</text>
</comment>
<evidence type="ECO:0000256" key="8">
    <source>
        <dbReference type="ARBA" id="ARBA00023027"/>
    </source>
</evidence>
<reference evidence="13 14" key="1">
    <citation type="submission" date="2024-06" db="EMBL/GenBank/DDBJ databases">
        <authorList>
            <person name="Li Z."/>
            <person name="Jiang Y."/>
        </authorList>
    </citation>
    <scope>NUCLEOTIDE SEQUENCE [LARGE SCALE GENOMIC DNA]</scope>
    <source>
        <strain evidence="13 14">HSW-8</strain>
    </source>
</reference>
<protein>
    <recommendedName>
        <fullName evidence="12">Methylenetetrahydrofolate reductase</fullName>
        <ecNumber evidence="12">1.5.1.54</ecNumber>
    </recommendedName>
</protein>
<keyword evidence="6 12" id="KW-0274">FAD</keyword>
<dbReference type="EMBL" id="JBEPIJ010000016">
    <property type="protein sequence ID" value="MES0874901.1"/>
    <property type="molecule type" value="Genomic_DNA"/>
</dbReference>
<evidence type="ECO:0000256" key="2">
    <source>
        <dbReference type="ARBA" id="ARBA00004777"/>
    </source>
</evidence>
<name>A0ABV2ADL4_9GAMM</name>
<dbReference type="Pfam" id="PF02219">
    <property type="entry name" value="MTHFR"/>
    <property type="match status" value="1"/>
</dbReference>
<dbReference type="InterPro" id="IPR003171">
    <property type="entry name" value="Mehydrof_redctse-like"/>
</dbReference>
<evidence type="ECO:0000256" key="7">
    <source>
        <dbReference type="ARBA" id="ARBA00023002"/>
    </source>
</evidence>
<dbReference type="CDD" id="cd00537">
    <property type="entry name" value="MTHFR"/>
    <property type="match status" value="1"/>
</dbReference>
<evidence type="ECO:0000256" key="9">
    <source>
        <dbReference type="ARBA" id="ARBA00023167"/>
    </source>
</evidence>
<keyword evidence="14" id="KW-1185">Reference proteome</keyword>
<dbReference type="PANTHER" id="PTHR45754">
    <property type="entry name" value="METHYLENETETRAHYDROFOLATE REDUCTASE"/>
    <property type="match status" value="1"/>
</dbReference>
<dbReference type="NCBIfam" id="TIGR00676">
    <property type="entry name" value="fadh2"/>
    <property type="match status" value="1"/>
</dbReference>
<evidence type="ECO:0000256" key="6">
    <source>
        <dbReference type="ARBA" id="ARBA00022827"/>
    </source>
</evidence>
<keyword evidence="8" id="KW-0520">NAD</keyword>